<keyword evidence="10" id="KW-0675">Receptor</keyword>
<keyword evidence="11" id="KW-1185">Reference proteome</keyword>
<evidence type="ECO:0000256" key="9">
    <source>
        <dbReference type="SAM" id="Phobius"/>
    </source>
</evidence>
<keyword evidence="8 9" id="KW-0472">Membrane</keyword>
<dbReference type="GO" id="GO:0005484">
    <property type="term" value="F:SNAP receptor activity"/>
    <property type="evidence" value="ECO:0007669"/>
    <property type="project" value="TreeGrafter"/>
</dbReference>
<dbReference type="SUPFAM" id="SSF47661">
    <property type="entry name" value="t-snare proteins"/>
    <property type="match status" value="1"/>
</dbReference>
<dbReference type="InterPro" id="IPR038407">
    <property type="entry name" value="v-SNARE_N_sf"/>
</dbReference>
<evidence type="ECO:0000256" key="1">
    <source>
        <dbReference type="ARBA" id="ARBA00004211"/>
    </source>
</evidence>
<sequence>MQPLDVEAPPPRSSTSTMTIFNSYEDSYLQAARGINAHISALWSLRAAANGGGGGGAAAAAAPERIVDAATRLFEESESLARGMEIEVRSMTGADRKKCGAKAAQYRSDLLALRRAFDQARARAARELGYDGGGRALARTAISLTDSRRVLAETEDVGARVVTDLEGQRQSLLRARDNAREISYDTVEAREVLRAIARRDARHRLALYAIIAALLCAIAFVLYLKFRR</sequence>
<evidence type="ECO:0000256" key="2">
    <source>
        <dbReference type="ARBA" id="ARBA00006108"/>
    </source>
</evidence>
<dbReference type="GO" id="GO:0031902">
    <property type="term" value="C:late endosome membrane"/>
    <property type="evidence" value="ECO:0007669"/>
    <property type="project" value="TreeGrafter"/>
</dbReference>
<dbReference type="GO" id="GO:0005789">
    <property type="term" value="C:endoplasmic reticulum membrane"/>
    <property type="evidence" value="ECO:0007669"/>
    <property type="project" value="TreeGrafter"/>
</dbReference>
<dbReference type="GO" id="GO:0012507">
    <property type="term" value="C:ER to Golgi transport vesicle membrane"/>
    <property type="evidence" value="ECO:0007669"/>
    <property type="project" value="TreeGrafter"/>
</dbReference>
<keyword evidence="4 9" id="KW-0812">Transmembrane</keyword>
<evidence type="ECO:0000256" key="3">
    <source>
        <dbReference type="ARBA" id="ARBA00022448"/>
    </source>
</evidence>
<dbReference type="GO" id="GO:0005794">
    <property type="term" value="C:Golgi apparatus"/>
    <property type="evidence" value="ECO:0007669"/>
    <property type="project" value="TreeGrafter"/>
</dbReference>
<dbReference type="OrthoDB" id="430637at2759"/>
<dbReference type="PANTHER" id="PTHR21230">
    <property type="entry name" value="VESICLE TRANSPORT V-SNARE PROTEIN VTI1-RELATED"/>
    <property type="match status" value="1"/>
</dbReference>
<dbReference type="GO" id="GO:0031201">
    <property type="term" value="C:SNARE complex"/>
    <property type="evidence" value="ECO:0007669"/>
    <property type="project" value="TreeGrafter"/>
</dbReference>
<accession>A0A835ZAL4</accession>
<dbReference type="Gene3D" id="1.20.5.110">
    <property type="match status" value="1"/>
</dbReference>
<evidence type="ECO:0000256" key="6">
    <source>
        <dbReference type="ARBA" id="ARBA00022989"/>
    </source>
</evidence>
<dbReference type="GO" id="GO:0015031">
    <property type="term" value="P:protein transport"/>
    <property type="evidence" value="ECO:0007669"/>
    <property type="project" value="UniProtKB-KW"/>
</dbReference>
<dbReference type="GO" id="GO:0000149">
    <property type="term" value="F:SNARE binding"/>
    <property type="evidence" value="ECO:0007669"/>
    <property type="project" value="TreeGrafter"/>
</dbReference>
<comment type="similarity">
    <text evidence="2">Belongs to the VTI1 family.</text>
</comment>
<evidence type="ECO:0000313" key="10">
    <source>
        <dbReference type="EMBL" id="KAG5189523.1"/>
    </source>
</evidence>
<reference evidence="10" key="1">
    <citation type="submission" date="2021-02" db="EMBL/GenBank/DDBJ databases">
        <title>First Annotated Genome of the Yellow-green Alga Tribonema minus.</title>
        <authorList>
            <person name="Mahan K.M."/>
        </authorList>
    </citation>
    <scope>NUCLEOTIDE SEQUENCE</scope>
    <source>
        <strain evidence="10">UTEX B ZZ1240</strain>
    </source>
</reference>
<evidence type="ECO:0000313" key="11">
    <source>
        <dbReference type="Proteomes" id="UP000664859"/>
    </source>
</evidence>
<dbReference type="Pfam" id="PF12352">
    <property type="entry name" value="V-SNARE_C"/>
    <property type="match status" value="1"/>
</dbReference>
<dbReference type="PANTHER" id="PTHR21230:SF26">
    <property type="entry name" value="VESICLE TRANSPORT THROUGH INTERACTION WITH T-SNARES HOMOLOG 1A"/>
    <property type="match status" value="1"/>
</dbReference>
<keyword evidence="7" id="KW-0175">Coiled coil</keyword>
<dbReference type="AlphaFoldDB" id="A0A835ZAL4"/>
<dbReference type="GO" id="GO:0006906">
    <property type="term" value="P:vesicle fusion"/>
    <property type="evidence" value="ECO:0007669"/>
    <property type="project" value="TreeGrafter"/>
</dbReference>
<evidence type="ECO:0000256" key="7">
    <source>
        <dbReference type="ARBA" id="ARBA00023054"/>
    </source>
</evidence>
<keyword evidence="6 9" id="KW-1133">Transmembrane helix</keyword>
<dbReference type="EMBL" id="JAFCMP010000048">
    <property type="protein sequence ID" value="KAG5189523.1"/>
    <property type="molecule type" value="Genomic_DNA"/>
</dbReference>
<proteinExistence type="inferred from homology"/>
<evidence type="ECO:0000256" key="4">
    <source>
        <dbReference type="ARBA" id="ARBA00022692"/>
    </source>
</evidence>
<dbReference type="InterPro" id="IPR010989">
    <property type="entry name" value="SNARE"/>
</dbReference>
<evidence type="ECO:0000256" key="8">
    <source>
        <dbReference type="ARBA" id="ARBA00023136"/>
    </source>
</evidence>
<name>A0A835ZAL4_9STRA</name>
<comment type="subcellular location">
    <subcellularLocation>
        <location evidence="1">Membrane</location>
        <topology evidence="1">Single-pass type IV membrane protein</topology>
    </subcellularLocation>
</comment>
<dbReference type="Gene3D" id="1.20.58.400">
    <property type="entry name" value="t-snare proteins"/>
    <property type="match status" value="1"/>
</dbReference>
<dbReference type="FunFam" id="1.20.5.110:FF:000002">
    <property type="entry name" value="Vesicle transport through interaction with t-SNAREsB"/>
    <property type="match status" value="1"/>
</dbReference>
<evidence type="ECO:0000256" key="5">
    <source>
        <dbReference type="ARBA" id="ARBA00022927"/>
    </source>
</evidence>
<dbReference type="CDD" id="cd15862">
    <property type="entry name" value="SNARE_Vti1"/>
    <property type="match status" value="1"/>
</dbReference>
<protein>
    <submittedName>
        <fullName evidence="10">Soluble NSF attachment protein receptor</fullName>
    </submittedName>
</protein>
<keyword evidence="5" id="KW-0653">Protein transport</keyword>
<keyword evidence="3" id="KW-0813">Transport</keyword>
<organism evidence="10 11">
    <name type="scientific">Tribonema minus</name>
    <dbReference type="NCBI Taxonomy" id="303371"/>
    <lineage>
        <taxon>Eukaryota</taxon>
        <taxon>Sar</taxon>
        <taxon>Stramenopiles</taxon>
        <taxon>Ochrophyta</taxon>
        <taxon>PX clade</taxon>
        <taxon>Xanthophyceae</taxon>
        <taxon>Tribonematales</taxon>
        <taxon>Tribonemataceae</taxon>
        <taxon>Tribonema</taxon>
    </lineage>
</organism>
<dbReference type="Proteomes" id="UP000664859">
    <property type="component" value="Unassembled WGS sequence"/>
</dbReference>
<feature type="transmembrane region" description="Helical" evidence="9">
    <location>
        <begin position="205"/>
        <end position="224"/>
    </location>
</feature>
<gene>
    <name evidence="10" type="ORF">JKP88DRAFT_206040</name>
</gene>
<comment type="caution">
    <text evidence="10">The sequence shown here is derived from an EMBL/GenBank/DDBJ whole genome shotgun (WGS) entry which is preliminary data.</text>
</comment>
<dbReference type="SUPFAM" id="SSF58038">
    <property type="entry name" value="SNARE fusion complex"/>
    <property type="match status" value="1"/>
</dbReference>